<dbReference type="EMBL" id="JAHXRF010000007">
    <property type="protein sequence ID" value="MBW4865449.1"/>
    <property type="molecule type" value="Genomic_DNA"/>
</dbReference>
<accession>A0AAW4NMP8</accession>
<proteinExistence type="predicted"/>
<evidence type="ECO:0000313" key="1">
    <source>
        <dbReference type="EMBL" id="MBW4865449.1"/>
    </source>
</evidence>
<dbReference type="RefSeq" id="WP_219425014.1">
    <property type="nucleotide sequence ID" value="NZ_JAHXQY010000002.1"/>
</dbReference>
<reference evidence="1" key="1">
    <citation type="submission" date="2021-07" db="EMBL/GenBank/DDBJ databases">
        <title>Genomic diversity and antimicrobial resistance of Prevotella spp. isolated from chronic lung disease airways.</title>
        <authorList>
            <person name="Webb K.A."/>
            <person name="Olagoke O.S."/>
            <person name="Baird T."/>
            <person name="Neill J."/>
            <person name="Pham A."/>
            <person name="Wells T.J."/>
            <person name="Ramsay K.A."/>
            <person name="Bell S.C."/>
            <person name="Sarovich D.S."/>
            <person name="Price E.P."/>
        </authorList>
    </citation>
    <scope>NUCLEOTIDE SEQUENCE</scope>
    <source>
        <strain evidence="1">SCHI0047.S.3</strain>
    </source>
</reference>
<comment type="caution">
    <text evidence="1">The sequence shown here is derived from an EMBL/GenBank/DDBJ whole genome shotgun (WGS) entry which is preliminary data.</text>
</comment>
<evidence type="ECO:0000313" key="2">
    <source>
        <dbReference type="Proteomes" id="UP001196873"/>
    </source>
</evidence>
<sequence>MISARYLFEDGTTGMIGEKGSHTIVGVVVREKTATEDGLAVALRFFFIERKPLLAK</sequence>
<dbReference type="AlphaFoldDB" id="A0AAW4NMP8"/>
<protein>
    <submittedName>
        <fullName evidence="1">Uncharacterized protein</fullName>
    </submittedName>
</protein>
<name>A0AAW4NMP8_9BACT</name>
<organism evidence="1 2">
    <name type="scientific">Segatella salivae</name>
    <dbReference type="NCBI Taxonomy" id="228604"/>
    <lineage>
        <taxon>Bacteria</taxon>
        <taxon>Pseudomonadati</taxon>
        <taxon>Bacteroidota</taxon>
        <taxon>Bacteroidia</taxon>
        <taxon>Bacteroidales</taxon>
        <taxon>Prevotellaceae</taxon>
        <taxon>Segatella</taxon>
    </lineage>
</organism>
<dbReference type="Proteomes" id="UP001196873">
    <property type="component" value="Unassembled WGS sequence"/>
</dbReference>
<gene>
    <name evidence="1" type="ORF">KZY68_05350</name>
</gene>